<name>A0ABV6V9Q8_9ACTN</name>
<dbReference type="InterPro" id="IPR050808">
    <property type="entry name" value="Phage_Integrase"/>
</dbReference>
<dbReference type="PANTHER" id="PTHR30629">
    <property type="entry name" value="PROPHAGE INTEGRASE"/>
    <property type="match status" value="1"/>
</dbReference>
<dbReference type="InterPro" id="IPR004107">
    <property type="entry name" value="Integrase_SAM-like_N"/>
</dbReference>
<dbReference type="PROSITE" id="PS51898">
    <property type="entry name" value="TYR_RECOMBINASE"/>
    <property type="match status" value="1"/>
</dbReference>
<keyword evidence="2" id="KW-1185">Reference proteome</keyword>
<dbReference type="Pfam" id="PF14659">
    <property type="entry name" value="Phage_int_SAM_3"/>
    <property type="match status" value="1"/>
</dbReference>
<dbReference type="InterPro" id="IPR013762">
    <property type="entry name" value="Integrase-like_cat_sf"/>
</dbReference>
<dbReference type="Proteomes" id="UP001592582">
    <property type="component" value="Unassembled WGS sequence"/>
</dbReference>
<dbReference type="Pfam" id="PF00589">
    <property type="entry name" value="Phage_integrase"/>
    <property type="match status" value="1"/>
</dbReference>
<dbReference type="InterPro" id="IPR002104">
    <property type="entry name" value="Integrase_catalytic"/>
</dbReference>
<dbReference type="Gene3D" id="1.10.150.130">
    <property type="match status" value="1"/>
</dbReference>
<comment type="caution">
    <text evidence="1">The sequence shown here is derived from an EMBL/GenBank/DDBJ whole genome shotgun (WGS) entry which is preliminary data.</text>
</comment>
<dbReference type="SUPFAM" id="SSF56349">
    <property type="entry name" value="DNA breaking-rejoining enzymes"/>
    <property type="match status" value="1"/>
</dbReference>
<reference evidence="1 2" key="1">
    <citation type="submission" date="2024-09" db="EMBL/GenBank/DDBJ databases">
        <authorList>
            <person name="Lee S.D."/>
        </authorList>
    </citation>
    <scope>NUCLEOTIDE SEQUENCE [LARGE SCALE GENOMIC DNA]</scope>
    <source>
        <strain evidence="1 2">N1-1</strain>
    </source>
</reference>
<sequence>MGRRPTNNPRQIPSRVCGCPVCTTKYHPDRKPSIKEADCIGSWQYRYTDPSGRDRSLNRPTYDEAVADGQAAATRVRAGNWTDPVRGKITLTELWNIYYGLRKGEDTTKARDLSLWRTHIKPRFGDWPIISIGHEEIQEWVNSLDGHLAASSAVKVFQILDRMLGFALRSRRVPYNAADGIELPKIHKVHPEDRKPPSLEQLRRVRRALPAYQRTLQIVAQETGLRWGELVGLRACWVDLDNALVQVREVVTEVGATLKRKAYPKEDASMRTVPLSWRAHGALRLHMEREKPATTKSDVSDGMHPEELVFHGRNRKNRKTHALERGPLRRSAFRKTWIRAITEAGVARVTVKTLEDGTKRHDYWPEFRDQRATVASELANMGCPEVVIQAVLGHERASSVTWIYEHASQDLAGQVQAAMRDYHKHRQLGAVA</sequence>
<organism evidence="1 2">
    <name type="scientific">Streptacidiphilus alkalitolerans</name>
    <dbReference type="NCBI Taxonomy" id="3342712"/>
    <lineage>
        <taxon>Bacteria</taxon>
        <taxon>Bacillati</taxon>
        <taxon>Actinomycetota</taxon>
        <taxon>Actinomycetes</taxon>
        <taxon>Kitasatosporales</taxon>
        <taxon>Streptomycetaceae</taxon>
        <taxon>Streptacidiphilus</taxon>
    </lineage>
</organism>
<dbReference type="InterPro" id="IPR011010">
    <property type="entry name" value="DNA_brk_join_enz"/>
</dbReference>
<evidence type="ECO:0000313" key="1">
    <source>
        <dbReference type="EMBL" id="MFC1410353.1"/>
    </source>
</evidence>
<dbReference type="EMBL" id="JBHEZX010000005">
    <property type="protein sequence ID" value="MFC1410353.1"/>
    <property type="molecule type" value="Genomic_DNA"/>
</dbReference>
<dbReference type="PANTHER" id="PTHR30629:SF2">
    <property type="entry name" value="PROPHAGE INTEGRASE INTS-RELATED"/>
    <property type="match status" value="1"/>
</dbReference>
<accession>A0ABV6V9Q8</accession>
<gene>
    <name evidence="1" type="ORF">ACEZDG_13870</name>
</gene>
<protein>
    <submittedName>
        <fullName evidence="1">Tyrosine-type recombinase/integrase</fullName>
    </submittedName>
</protein>
<proteinExistence type="predicted"/>
<dbReference type="Gene3D" id="1.10.443.10">
    <property type="entry name" value="Intergrase catalytic core"/>
    <property type="match status" value="1"/>
</dbReference>
<evidence type="ECO:0000313" key="2">
    <source>
        <dbReference type="Proteomes" id="UP001592582"/>
    </source>
</evidence>
<dbReference type="InterPro" id="IPR010998">
    <property type="entry name" value="Integrase_recombinase_N"/>
</dbReference>